<organism evidence="3 4">
    <name type="scientific">Actinotalea fermentans</name>
    <dbReference type="NCBI Taxonomy" id="43671"/>
    <lineage>
        <taxon>Bacteria</taxon>
        <taxon>Bacillati</taxon>
        <taxon>Actinomycetota</taxon>
        <taxon>Actinomycetes</taxon>
        <taxon>Micrococcales</taxon>
        <taxon>Cellulomonadaceae</taxon>
        <taxon>Actinotalea</taxon>
    </lineage>
</organism>
<dbReference type="OrthoDB" id="9783727at2"/>
<accession>A0A511YWF1</accession>
<gene>
    <name evidence="3" type="ORF">AFE02nite_12460</name>
</gene>
<comment type="caution">
    <text evidence="3">The sequence shown here is derived from an EMBL/GenBank/DDBJ whole genome shotgun (WGS) entry which is preliminary data.</text>
</comment>
<dbReference type="RefSeq" id="WP_052113441.1">
    <property type="nucleotide sequence ID" value="NZ_BJYK01000001.1"/>
</dbReference>
<evidence type="ECO:0000313" key="4">
    <source>
        <dbReference type="Proteomes" id="UP000321484"/>
    </source>
</evidence>
<feature type="domain" description="DUF6194" evidence="2">
    <location>
        <begin position="1"/>
        <end position="126"/>
    </location>
</feature>
<proteinExistence type="predicted"/>
<dbReference type="AlphaFoldDB" id="A0A511YWF1"/>
<evidence type="ECO:0000256" key="1">
    <source>
        <dbReference type="SAM" id="MobiDB-lite"/>
    </source>
</evidence>
<dbReference type="InterPro" id="IPR045676">
    <property type="entry name" value="DUF6194"/>
</dbReference>
<protein>
    <recommendedName>
        <fullName evidence="2">DUF6194 domain-containing protein</fullName>
    </recommendedName>
</protein>
<name>A0A511YWF1_9CELL</name>
<dbReference type="Proteomes" id="UP000321484">
    <property type="component" value="Unassembled WGS sequence"/>
</dbReference>
<evidence type="ECO:0000313" key="3">
    <source>
        <dbReference type="EMBL" id="GEN79512.1"/>
    </source>
</evidence>
<keyword evidence="4" id="KW-1185">Reference proteome</keyword>
<reference evidence="3 4" key="1">
    <citation type="submission" date="2019-07" db="EMBL/GenBank/DDBJ databases">
        <title>Whole genome shotgun sequence of Actinotalea fermentans NBRC 105374.</title>
        <authorList>
            <person name="Hosoyama A."/>
            <person name="Uohara A."/>
            <person name="Ohji S."/>
            <person name="Ichikawa N."/>
        </authorList>
    </citation>
    <scope>NUCLEOTIDE SEQUENCE [LARGE SCALE GENOMIC DNA]</scope>
    <source>
        <strain evidence="3 4">NBRC 105374</strain>
    </source>
</reference>
<dbReference type="Pfam" id="PF19694">
    <property type="entry name" value="DUF6194"/>
    <property type="match status" value="1"/>
</dbReference>
<dbReference type="EMBL" id="BJYK01000001">
    <property type="protein sequence ID" value="GEN79512.1"/>
    <property type="molecule type" value="Genomic_DNA"/>
</dbReference>
<sequence>MDIEEIVDHVTGLGGVLVLRPQRGDGTPEIAWGDLFFFDAPDGRVPHGQPFATVVTKPYPDEPPDPLLARAGSIRLNVDVGRAAAAELVPEPTATAGSPAPGPDAWFRHPVYGALGWVAVVDPGARGGPCPAGAPGGPRAGALTSSRRRRTSG</sequence>
<evidence type="ECO:0000259" key="2">
    <source>
        <dbReference type="Pfam" id="PF19694"/>
    </source>
</evidence>
<feature type="region of interest" description="Disordered" evidence="1">
    <location>
        <begin position="126"/>
        <end position="153"/>
    </location>
</feature>